<dbReference type="EMBL" id="OU893333">
    <property type="protein sequence ID" value="CAG9789051.1"/>
    <property type="molecule type" value="Genomic_DNA"/>
</dbReference>
<name>A0A9N9R3U1_9NEOP</name>
<proteinExistence type="predicted"/>
<feature type="compositionally biased region" description="Pro residues" evidence="1">
    <location>
        <begin position="116"/>
        <end position="126"/>
    </location>
</feature>
<keyword evidence="3" id="KW-1185">Reference proteome</keyword>
<evidence type="ECO:0000256" key="1">
    <source>
        <dbReference type="SAM" id="MobiDB-lite"/>
    </source>
</evidence>
<sequence>MVKLTSGGRGFVQLTANDDTGRASRRTSRRRHRRLPAAPCARASTTRSTLITSVRNERAAGGRPWSEARAPAPPPSDKPGATPPGDAYAPLDAASVHRKHHRPPLGTRFSHRHAANPPPLPPPDGPPHIMHCTYATFHNCTLHLGHTKSTTFDSLKRKPLPLRN</sequence>
<evidence type="ECO:0000313" key="3">
    <source>
        <dbReference type="Proteomes" id="UP001153714"/>
    </source>
</evidence>
<organism evidence="2 3">
    <name type="scientific">Diatraea saccharalis</name>
    <name type="common">sugarcane borer</name>
    <dbReference type="NCBI Taxonomy" id="40085"/>
    <lineage>
        <taxon>Eukaryota</taxon>
        <taxon>Metazoa</taxon>
        <taxon>Ecdysozoa</taxon>
        <taxon>Arthropoda</taxon>
        <taxon>Hexapoda</taxon>
        <taxon>Insecta</taxon>
        <taxon>Pterygota</taxon>
        <taxon>Neoptera</taxon>
        <taxon>Endopterygota</taxon>
        <taxon>Lepidoptera</taxon>
        <taxon>Glossata</taxon>
        <taxon>Ditrysia</taxon>
        <taxon>Pyraloidea</taxon>
        <taxon>Crambidae</taxon>
        <taxon>Crambinae</taxon>
        <taxon>Diatraea</taxon>
    </lineage>
</organism>
<feature type="compositionally biased region" description="Polar residues" evidence="1">
    <location>
        <begin position="45"/>
        <end position="54"/>
    </location>
</feature>
<dbReference type="Proteomes" id="UP001153714">
    <property type="component" value="Chromosome 2"/>
</dbReference>
<feature type="compositionally biased region" description="Basic residues" evidence="1">
    <location>
        <begin position="23"/>
        <end position="35"/>
    </location>
</feature>
<gene>
    <name evidence="2" type="ORF">DIATSA_LOCUS6814</name>
</gene>
<feature type="region of interest" description="Disordered" evidence="1">
    <location>
        <begin position="1"/>
        <end position="127"/>
    </location>
</feature>
<protein>
    <submittedName>
        <fullName evidence="2">Uncharacterized protein</fullName>
    </submittedName>
</protein>
<reference evidence="2" key="2">
    <citation type="submission" date="2022-10" db="EMBL/GenBank/DDBJ databases">
        <authorList>
            <consortium name="ENA_rothamsted_submissions"/>
            <consortium name="culmorum"/>
            <person name="King R."/>
        </authorList>
    </citation>
    <scope>NUCLEOTIDE SEQUENCE</scope>
</reference>
<accession>A0A9N9R3U1</accession>
<evidence type="ECO:0000313" key="2">
    <source>
        <dbReference type="EMBL" id="CAG9789051.1"/>
    </source>
</evidence>
<reference evidence="2" key="1">
    <citation type="submission" date="2021-12" db="EMBL/GenBank/DDBJ databases">
        <authorList>
            <person name="King R."/>
        </authorList>
    </citation>
    <scope>NUCLEOTIDE SEQUENCE</scope>
</reference>
<dbReference type="OrthoDB" id="7449943at2759"/>
<dbReference type="AlphaFoldDB" id="A0A9N9R3U1"/>
<feature type="compositionally biased region" description="Basic residues" evidence="1">
    <location>
        <begin position="96"/>
        <end position="114"/>
    </location>
</feature>